<evidence type="ECO:0000256" key="2">
    <source>
        <dbReference type="ARBA" id="ARBA00022801"/>
    </source>
</evidence>
<dbReference type="CDD" id="cd00143">
    <property type="entry name" value="PP2Cc"/>
    <property type="match status" value="1"/>
</dbReference>
<keyword evidence="3 4" id="KW-0904">Protein phosphatase</keyword>
<dbReference type="GO" id="GO:0046872">
    <property type="term" value="F:metal ion binding"/>
    <property type="evidence" value="ECO:0007669"/>
    <property type="project" value="UniProtKB-KW"/>
</dbReference>
<evidence type="ECO:0000313" key="6">
    <source>
        <dbReference type="EMBL" id="PIL31655.1"/>
    </source>
</evidence>
<keyword evidence="1" id="KW-0479">Metal-binding</keyword>
<dbReference type="InterPro" id="IPR000222">
    <property type="entry name" value="PP2C_BS"/>
</dbReference>
<name>A0A2G8SD05_9APHY</name>
<evidence type="ECO:0000256" key="4">
    <source>
        <dbReference type="RuleBase" id="RU003465"/>
    </source>
</evidence>
<evidence type="ECO:0000256" key="3">
    <source>
        <dbReference type="ARBA" id="ARBA00022912"/>
    </source>
</evidence>
<feature type="domain" description="PPM-type phosphatase" evidence="5">
    <location>
        <begin position="44"/>
        <end position="286"/>
    </location>
</feature>
<dbReference type="STRING" id="1077348.A0A2G8SD05"/>
<keyword evidence="2 4" id="KW-0378">Hydrolase</keyword>
<proteinExistence type="inferred from homology"/>
<protein>
    <recommendedName>
        <fullName evidence="5">PPM-type phosphatase domain-containing protein</fullName>
    </recommendedName>
</protein>
<evidence type="ECO:0000313" key="7">
    <source>
        <dbReference type="Proteomes" id="UP000230002"/>
    </source>
</evidence>
<evidence type="ECO:0000256" key="1">
    <source>
        <dbReference type="ARBA" id="ARBA00022723"/>
    </source>
</evidence>
<dbReference type="PROSITE" id="PS01032">
    <property type="entry name" value="PPM_1"/>
    <property type="match status" value="1"/>
</dbReference>
<dbReference type="AlphaFoldDB" id="A0A2G8SD05"/>
<dbReference type="Pfam" id="PF00481">
    <property type="entry name" value="PP2C"/>
    <property type="match status" value="1"/>
</dbReference>
<sequence length="320" mass="35713">MLSASLPDGGTVRLSLNNPNFLGVANFRGERRYQEDFYSFSALSLDPEELRLSYKKAYNIDWDPSALPAPLARQLLFVGIYDGHGGSTVSQFLRQELHGLFEHVDKSHTPDVYAWAKELGGYFRRFNGGVLSPWIDPSASSYQEQLDLEARATLAFFEVDKVMSQEKETKECGATASVILLKSLDNLGYFQSNRLALTVAHVGLGDLKFKPFGVTPEPEVRHMLLEGKQWSHITLISDGVSSVVSDEEVSDLARGALSPKHAAERICSFAEDMGSEDNQTALVVPLAGWGKITGPDRTLELREYRRKGMEGNERHRGRWM</sequence>
<comment type="caution">
    <text evidence="6">The sequence shown here is derived from an EMBL/GenBank/DDBJ whole genome shotgun (WGS) entry which is preliminary data.</text>
</comment>
<organism evidence="6 7">
    <name type="scientific">Ganoderma sinense ZZ0214-1</name>
    <dbReference type="NCBI Taxonomy" id="1077348"/>
    <lineage>
        <taxon>Eukaryota</taxon>
        <taxon>Fungi</taxon>
        <taxon>Dikarya</taxon>
        <taxon>Basidiomycota</taxon>
        <taxon>Agaricomycotina</taxon>
        <taxon>Agaricomycetes</taxon>
        <taxon>Polyporales</taxon>
        <taxon>Polyporaceae</taxon>
        <taxon>Ganoderma</taxon>
    </lineage>
</organism>
<comment type="similarity">
    <text evidence="4">Belongs to the PP2C family.</text>
</comment>
<dbReference type="OrthoDB" id="416093at2759"/>
<accession>A0A2G8SD05</accession>
<dbReference type="Gene3D" id="3.60.40.10">
    <property type="entry name" value="PPM-type phosphatase domain"/>
    <property type="match status" value="2"/>
</dbReference>
<dbReference type="SUPFAM" id="SSF81606">
    <property type="entry name" value="PP2C-like"/>
    <property type="match status" value="1"/>
</dbReference>
<dbReference type="InterPro" id="IPR036457">
    <property type="entry name" value="PPM-type-like_dom_sf"/>
</dbReference>
<dbReference type="Proteomes" id="UP000230002">
    <property type="component" value="Unassembled WGS sequence"/>
</dbReference>
<reference evidence="6 7" key="1">
    <citation type="journal article" date="2015" name="Sci. Rep.">
        <title>Chromosome-level genome map provides insights into diverse defense mechanisms in the medicinal fungus Ganoderma sinense.</title>
        <authorList>
            <person name="Zhu Y."/>
            <person name="Xu J."/>
            <person name="Sun C."/>
            <person name="Zhou S."/>
            <person name="Xu H."/>
            <person name="Nelson D.R."/>
            <person name="Qian J."/>
            <person name="Song J."/>
            <person name="Luo H."/>
            <person name="Xiang L."/>
            <person name="Li Y."/>
            <person name="Xu Z."/>
            <person name="Ji A."/>
            <person name="Wang L."/>
            <person name="Lu S."/>
            <person name="Hayward A."/>
            <person name="Sun W."/>
            <person name="Li X."/>
            <person name="Schwartz D.C."/>
            <person name="Wang Y."/>
            <person name="Chen S."/>
        </authorList>
    </citation>
    <scope>NUCLEOTIDE SEQUENCE [LARGE SCALE GENOMIC DNA]</scope>
    <source>
        <strain evidence="6 7">ZZ0214-1</strain>
    </source>
</reference>
<dbReference type="GO" id="GO:0004722">
    <property type="term" value="F:protein serine/threonine phosphatase activity"/>
    <property type="evidence" value="ECO:0007669"/>
    <property type="project" value="InterPro"/>
</dbReference>
<evidence type="ECO:0000259" key="5">
    <source>
        <dbReference type="PROSITE" id="PS51746"/>
    </source>
</evidence>
<dbReference type="EMBL" id="AYKW01000012">
    <property type="protein sequence ID" value="PIL31655.1"/>
    <property type="molecule type" value="Genomic_DNA"/>
</dbReference>
<dbReference type="InterPro" id="IPR015655">
    <property type="entry name" value="PP2C"/>
</dbReference>
<dbReference type="SMART" id="SM00332">
    <property type="entry name" value="PP2Cc"/>
    <property type="match status" value="1"/>
</dbReference>
<gene>
    <name evidence="6" type="ORF">GSI_06357</name>
</gene>
<dbReference type="PANTHER" id="PTHR47992">
    <property type="entry name" value="PROTEIN PHOSPHATASE"/>
    <property type="match status" value="1"/>
</dbReference>
<keyword evidence="7" id="KW-1185">Reference proteome</keyword>
<dbReference type="InterPro" id="IPR001932">
    <property type="entry name" value="PPM-type_phosphatase-like_dom"/>
</dbReference>
<dbReference type="PROSITE" id="PS51746">
    <property type="entry name" value="PPM_2"/>
    <property type="match status" value="1"/>
</dbReference>